<keyword evidence="1" id="KW-0804">Transcription</keyword>
<comment type="caution">
    <text evidence="1">The sequence shown here is derived from an EMBL/GenBank/DDBJ whole genome shotgun (WGS) entry which is preliminary data.</text>
</comment>
<name>A0ACB9YDP3_PLABR</name>
<keyword evidence="2" id="KW-1185">Reference proteome</keyword>
<reference evidence="1" key="1">
    <citation type="submission" date="2022-06" db="EMBL/GenBank/DDBJ databases">
        <title>The First Complete Genome of the Simian Malaria Parasite Plasmodium brasilianum.</title>
        <authorList>
            <person name="Bajic M."/>
            <person name="Ravishankar S."/>
        </authorList>
    </citation>
    <scope>NUCLEOTIDE SEQUENCE</scope>
    <source>
        <strain evidence="1">Bolivian I</strain>
    </source>
</reference>
<keyword evidence="1" id="KW-0240">DNA-directed RNA polymerase</keyword>
<dbReference type="Proteomes" id="UP001056978">
    <property type="component" value="Chromosome 4"/>
</dbReference>
<gene>
    <name evidence="1" type="ORF">MKS88_001203</name>
</gene>
<dbReference type="EMBL" id="CM043772">
    <property type="protein sequence ID" value="KAI4840477.1"/>
    <property type="molecule type" value="Genomic_DNA"/>
</dbReference>
<sequence length="199" mass="22635">MTNNIHGDIKNLDLGPEFKNCKCLNLCELQLILGDQLRLTSKRNEEAQALIKSSFDYASKFATIKNRSSIVDVRTNLERIGELHEYEIAMLVNLLPKTILEARYFIPSLIRLNDEILNSILEHLITGGGTGAVSMVITREVTYVKDITNHIDKLRINVHEEIGKYNRGEEAAVRWSPIIRHARCSARLASNLLQNIHLF</sequence>
<organism evidence="1 2">
    <name type="scientific">Plasmodium brasilianum</name>
    <dbReference type="NCBI Taxonomy" id="5824"/>
    <lineage>
        <taxon>Eukaryota</taxon>
        <taxon>Sar</taxon>
        <taxon>Alveolata</taxon>
        <taxon>Apicomplexa</taxon>
        <taxon>Aconoidasida</taxon>
        <taxon>Haemosporida</taxon>
        <taxon>Plasmodiidae</taxon>
        <taxon>Plasmodium</taxon>
        <taxon>Plasmodium (Plasmodium)</taxon>
    </lineage>
</organism>
<proteinExistence type="predicted"/>
<evidence type="ECO:0000313" key="1">
    <source>
        <dbReference type="EMBL" id="KAI4840477.1"/>
    </source>
</evidence>
<accession>A0ACB9YDP3</accession>
<protein>
    <submittedName>
        <fullName evidence="1">DNA-directed RNA polymerase II 16 kDa subunit</fullName>
    </submittedName>
</protein>
<evidence type="ECO:0000313" key="2">
    <source>
        <dbReference type="Proteomes" id="UP001056978"/>
    </source>
</evidence>